<dbReference type="Proteomes" id="UP000583454">
    <property type="component" value="Unassembled WGS sequence"/>
</dbReference>
<dbReference type="Pfam" id="PF00535">
    <property type="entry name" value="Glycos_transf_2"/>
    <property type="match status" value="1"/>
</dbReference>
<evidence type="ECO:0000313" key="2">
    <source>
        <dbReference type="EMBL" id="MBB5760305.1"/>
    </source>
</evidence>
<accession>A0A840ZTE2</accession>
<name>A0A840ZTE2_9HYPH</name>
<evidence type="ECO:0000259" key="1">
    <source>
        <dbReference type="Pfam" id="PF00535"/>
    </source>
</evidence>
<keyword evidence="2" id="KW-0808">Transferase</keyword>
<dbReference type="SUPFAM" id="SSF53448">
    <property type="entry name" value="Nucleotide-diphospho-sugar transferases"/>
    <property type="match status" value="1"/>
</dbReference>
<gene>
    <name evidence="2" type="ORF">HNR00_005054</name>
</gene>
<sequence>MTGAPLPDALLFAAEPAPSFFRRFVRAARHPGRLLPILIARLTGRRVRAATAFAALTGAHHRLSWPGPAPASEPDHELGRHGLERIEPASDGTVRIASEGLPLVLLAAPGHTLVAGAVEAIAAAFADPSIHALYGDALVRTRPGGPWLPLLRPAFDPDFLRAVDWLGPVLVLRRASVASVEPVPGAAALDIALDLAARLGPSVLRHLPRLLSVSTLPSEGGGEGARAETRRARLKAVRRDLDRTGEGDTLAFVEPDGVIRLERPLPLPRPLVSLIVPTRDRLDLLRPCIESLRARTDWPAKEILICDNGSRDPATLAWFEELRATDAARILDCAGPFDFAAINNRAAEAARGNVLAFVNNDVEAESPDWLERMVREALRSEIGAVGARLIDGEGRIQHGGIVLGTGGLATHGHRHFAEDAPGYCSGLRATRTVAAVTAACLVIEKQKFQKVGGFDPAFAVDFNDLDLCLRLNAAGLRTLFVGGAVLHHRESASRRPSPEAAARHAAEIETLKRRWGPLLAQDPHYHPGLNPDLSTHVRLRRGWTGVAPAAPR</sequence>
<comment type="caution">
    <text evidence="2">The sequence shown here is derived from an EMBL/GenBank/DDBJ whole genome shotgun (WGS) entry which is preliminary data.</text>
</comment>
<reference evidence="2 3" key="1">
    <citation type="submission" date="2020-08" db="EMBL/GenBank/DDBJ databases">
        <title>Genomic Encyclopedia of Type Strains, Phase IV (KMG-IV): sequencing the most valuable type-strain genomes for metagenomic binning, comparative biology and taxonomic classification.</title>
        <authorList>
            <person name="Goeker M."/>
        </authorList>
    </citation>
    <scope>NUCLEOTIDE SEQUENCE [LARGE SCALE GENOMIC DNA]</scope>
    <source>
        <strain evidence="2 3">DSM 2163</strain>
    </source>
</reference>
<dbReference type="EMBL" id="JACHOP010000042">
    <property type="protein sequence ID" value="MBB5760305.1"/>
    <property type="molecule type" value="Genomic_DNA"/>
</dbReference>
<keyword evidence="3" id="KW-1185">Reference proteome</keyword>
<dbReference type="PANTHER" id="PTHR43179:SF7">
    <property type="entry name" value="RHAMNOSYLTRANSFERASE WBBL"/>
    <property type="match status" value="1"/>
</dbReference>
<dbReference type="Gene3D" id="3.90.550.10">
    <property type="entry name" value="Spore Coat Polysaccharide Biosynthesis Protein SpsA, Chain A"/>
    <property type="match status" value="1"/>
</dbReference>
<dbReference type="InterPro" id="IPR029044">
    <property type="entry name" value="Nucleotide-diphossugar_trans"/>
</dbReference>
<protein>
    <submittedName>
        <fullName evidence="2">GT2 family glycosyltransferase</fullName>
    </submittedName>
</protein>
<dbReference type="RefSeq" id="WP_183574135.1">
    <property type="nucleotide sequence ID" value="NZ_JACHOP010000042.1"/>
</dbReference>
<dbReference type="PANTHER" id="PTHR43179">
    <property type="entry name" value="RHAMNOSYLTRANSFERASE WBBL"/>
    <property type="match status" value="1"/>
</dbReference>
<evidence type="ECO:0000313" key="3">
    <source>
        <dbReference type="Proteomes" id="UP000583454"/>
    </source>
</evidence>
<dbReference type="GO" id="GO:0016740">
    <property type="term" value="F:transferase activity"/>
    <property type="evidence" value="ECO:0007669"/>
    <property type="project" value="UniProtKB-KW"/>
</dbReference>
<dbReference type="AlphaFoldDB" id="A0A840ZTE2"/>
<proteinExistence type="predicted"/>
<dbReference type="CDD" id="cd04186">
    <property type="entry name" value="GT_2_like_c"/>
    <property type="match status" value="1"/>
</dbReference>
<dbReference type="InterPro" id="IPR001173">
    <property type="entry name" value="Glyco_trans_2-like"/>
</dbReference>
<feature type="domain" description="Glycosyltransferase 2-like" evidence="1">
    <location>
        <begin position="273"/>
        <end position="391"/>
    </location>
</feature>
<organism evidence="2 3">
    <name type="scientific">Methylorubrum rhodinum</name>
    <dbReference type="NCBI Taxonomy" id="29428"/>
    <lineage>
        <taxon>Bacteria</taxon>
        <taxon>Pseudomonadati</taxon>
        <taxon>Pseudomonadota</taxon>
        <taxon>Alphaproteobacteria</taxon>
        <taxon>Hyphomicrobiales</taxon>
        <taxon>Methylobacteriaceae</taxon>
        <taxon>Methylorubrum</taxon>
    </lineage>
</organism>